<dbReference type="InterPro" id="IPR022742">
    <property type="entry name" value="Hydrolase_4"/>
</dbReference>
<dbReference type="eggNOG" id="COG2267">
    <property type="taxonomic scope" value="Bacteria"/>
</dbReference>
<gene>
    <name evidence="2" type="ORF">CPC231_06540</name>
</gene>
<dbReference type="GeneID" id="93974356"/>
<reference evidence="2 3" key="2">
    <citation type="journal article" date="2011" name="PLoS ONE">
        <title>Evidence for reductive genome evolution and lateral acquisition of virulence functions in two Corynebacterium pseudotuberculosis strains.</title>
        <authorList>
            <person name="Ruiz J.C."/>
            <person name="D'Afonseca V."/>
            <person name="Silva A."/>
            <person name="Ali A."/>
            <person name="Pinto A.C."/>
            <person name="Santos A.R."/>
            <person name="Rocha A.A."/>
            <person name="Lopes D.O."/>
            <person name="Dorella F.A."/>
            <person name="Pacheco L.G."/>
            <person name="Costa M.P."/>
            <person name="Turk M.Z."/>
            <person name="Seyffert N."/>
            <person name="Moraes P.M."/>
            <person name="Soares S.C."/>
            <person name="Almeida S.S."/>
            <person name="Castro T.L."/>
            <person name="Abreu V.A."/>
            <person name="Trost E."/>
            <person name="Baumbach J."/>
            <person name="Tauch A."/>
            <person name="Schneider M.P."/>
            <person name="McCulloch J."/>
            <person name="Cerdeira L.T."/>
            <person name="Ramos R.T."/>
            <person name="Zerlotini A."/>
            <person name="Dominitini A."/>
            <person name="Resende D.M."/>
            <person name="Coser E.M."/>
            <person name="Oliveira L.M."/>
            <person name="Pedrosa A.L."/>
            <person name="Vieira C.U."/>
            <person name="Guimaraes C.T."/>
            <person name="Bartholomeu D.C."/>
            <person name="Oliveira D.M."/>
            <person name="Santos F.R."/>
            <person name="Rabelo E.M."/>
            <person name="Lobo F.P."/>
            <person name="Franco G.R."/>
            <person name="Costa A.F."/>
            <person name="Castro I.M."/>
            <person name="Dias S.R."/>
            <person name="Ferro J.A."/>
            <person name="Ortega J.M."/>
            <person name="Paiva L.V."/>
            <person name="Goulart L.R."/>
            <person name="Almeida J.F."/>
            <person name="Ferro M.I."/>
            <person name="Carneiro N.P."/>
            <person name="Falcao P.R."/>
            <person name="Grynberg P."/>
            <person name="Teixeira S.M."/>
            <person name="Brommonschenkel S."/>
            <person name="Oliveira S.C."/>
            <person name="Meyer R."/>
            <person name="Moore R.J."/>
            <person name="Miyoshi A."/>
            <person name="Oliveira G.C."/>
            <person name="Azevedo V."/>
        </authorList>
    </citation>
    <scope>NUCLEOTIDE SEQUENCE [LARGE SCALE GENOMIC DNA]</scope>
    <source>
        <strain evidence="2 3">C231</strain>
    </source>
</reference>
<accession>D9QB40</accession>
<protein>
    <submittedName>
        <fullName evidence="2">Alpha/beta fold hydrolase</fullName>
    </submittedName>
</protein>
<dbReference type="PANTHER" id="PTHR11614">
    <property type="entry name" value="PHOSPHOLIPASE-RELATED"/>
    <property type="match status" value="1"/>
</dbReference>
<dbReference type="Gene3D" id="3.40.50.1820">
    <property type="entry name" value="alpha/beta hydrolase"/>
    <property type="match status" value="1"/>
</dbReference>
<dbReference type="OrthoDB" id="9801217at2"/>
<reference evidence="2 3" key="1">
    <citation type="journal article" date="2011" name="J. Bacteriol.">
        <title>Complete genome sequence of Corynebacterium pseudotuberculosis I19, a strain isolated from a cow in Israel with bovine mastitis.</title>
        <authorList>
            <consortium name="Consortium: Rede Paraense de Genomica e Proteomica (RPGP)"/>
            <person name="Silva A."/>
            <person name="Schneider M.P."/>
            <person name="Cerdeira L."/>
            <person name="Barbosa M.S."/>
            <person name="Ramos R.T."/>
            <person name="Carneiro A.R."/>
            <person name="Santos R."/>
            <person name="Lima M."/>
            <person name="D'Afonseca V."/>
            <person name="Almeida S.S."/>
            <person name="Santos A.R."/>
            <person name="Soares S.C."/>
            <person name="Pinto A.C."/>
            <person name="Ali A."/>
            <person name="Dorella F.A."/>
            <person name="Rocha F."/>
            <person name="de Abreu V.A."/>
            <person name="Trost E."/>
            <person name="Tauch A."/>
            <person name="Shpigel N."/>
            <person name="Miyoshi A."/>
            <person name="Azevedo V."/>
        </authorList>
    </citation>
    <scope>NUCLEOTIDE SEQUENCE [LARGE SCALE GENOMIC DNA]</scope>
    <source>
        <strain evidence="2 3">C231</strain>
    </source>
</reference>
<dbReference type="STRING" id="681645.CpC231_1292"/>
<sequence length="332" mass="37302">MNLHWDTDILGRDYQCASFSLGSDPVPEGNEGEIFGSLVRHLPHGENTEQYNRRPALLFVHGMTDYFFHRHVAEHFYAQGFAVYALDLRKCGRSHRKGQTWHYASHLSIYFQELDIAAQTLLQTHPTIVPIAHSTGGLIVCHWLNYLRISNPLTLARFPGAILNSPWLSMMAPAPTVRIARPLITMTAKIRPRVALKTRSSSVYGKSLHIHGDGEWDYNLQWKPFEGHKKFVGWVAAVDKAQRLIHQGRINCGIPLLCLSSDASASALPLAAHADAVINVEHISQWGPHLSEHVSIQPIPGAKHDVFLSSRAPLAQVFQTCDRWLDAEKPKR</sequence>
<proteinExistence type="predicted"/>
<feature type="domain" description="Serine aminopeptidase S33" evidence="1">
    <location>
        <begin position="54"/>
        <end position="198"/>
    </location>
</feature>
<dbReference type="InterPro" id="IPR051044">
    <property type="entry name" value="MAG_DAG_Lipase"/>
</dbReference>
<organism evidence="2 3">
    <name type="scientific">Corynebacterium pseudotuberculosis (strain C231)</name>
    <dbReference type="NCBI Taxonomy" id="681645"/>
    <lineage>
        <taxon>Bacteria</taxon>
        <taxon>Bacillati</taxon>
        <taxon>Actinomycetota</taxon>
        <taxon>Actinomycetes</taxon>
        <taxon>Mycobacteriales</taxon>
        <taxon>Corynebacteriaceae</taxon>
        <taxon>Corynebacterium</taxon>
    </lineage>
</organism>
<dbReference type="InterPro" id="IPR029058">
    <property type="entry name" value="AB_hydrolase_fold"/>
</dbReference>
<dbReference type="KEGG" id="cpq:CPC231_06540"/>
<dbReference type="HOGENOM" id="CLU_051796_0_0_11"/>
<dbReference type="PATRIC" id="fig|681645.3.peg.1351"/>
<name>D9QB40_CORP2</name>
<evidence type="ECO:0000313" key="2">
    <source>
        <dbReference type="EMBL" id="ADL10766.1"/>
    </source>
</evidence>
<dbReference type="GO" id="GO:0016787">
    <property type="term" value="F:hydrolase activity"/>
    <property type="evidence" value="ECO:0007669"/>
    <property type="project" value="UniProtKB-KW"/>
</dbReference>
<dbReference type="SUPFAM" id="SSF53474">
    <property type="entry name" value="alpha/beta-Hydrolases"/>
    <property type="match status" value="1"/>
</dbReference>
<dbReference type="Pfam" id="PF12146">
    <property type="entry name" value="Hydrolase_4"/>
    <property type="match status" value="1"/>
</dbReference>
<dbReference type="RefSeq" id="WP_014522430.1">
    <property type="nucleotide sequence ID" value="NC_017301.2"/>
</dbReference>
<evidence type="ECO:0000259" key="1">
    <source>
        <dbReference type="Pfam" id="PF12146"/>
    </source>
</evidence>
<dbReference type="ESTHER" id="corpf-d8knc3">
    <property type="family name" value="Monoglyceridelipase_lysophospholip"/>
</dbReference>
<dbReference type="AlphaFoldDB" id="D9QB40"/>
<dbReference type="Proteomes" id="UP000000276">
    <property type="component" value="Chromosome"/>
</dbReference>
<evidence type="ECO:0000313" key="3">
    <source>
        <dbReference type="Proteomes" id="UP000000276"/>
    </source>
</evidence>
<keyword evidence="2" id="KW-0378">Hydrolase</keyword>
<dbReference type="EMBL" id="CP001829">
    <property type="protein sequence ID" value="ADL10766.1"/>
    <property type="molecule type" value="Genomic_DNA"/>
</dbReference>
<keyword evidence="3" id="KW-1185">Reference proteome</keyword>